<dbReference type="PANTHER" id="PTHR43289">
    <property type="entry name" value="MITOGEN-ACTIVATED PROTEIN KINASE KINASE KINASE 20-RELATED"/>
    <property type="match status" value="1"/>
</dbReference>
<keyword evidence="5" id="KW-0418">Kinase</keyword>
<dbReference type="Proteomes" id="UP000612899">
    <property type="component" value="Unassembled WGS sequence"/>
</dbReference>
<dbReference type="PROSITE" id="PS00108">
    <property type="entry name" value="PROTEIN_KINASE_ST"/>
    <property type="match status" value="1"/>
</dbReference>
<feature type="compositionally biased region" description="Low complexity" evidence="8">
    <location>
        <begin position="327"/>
        <end position="345"/>
    </location>
</feature>
<feature type="binding site" evidence="7">
    <location>
        <position position="42"/>
    </location>
    <ligand>
        <name>ATP</name>
        <dbReference type="ChEBI" id="CHEBI:30616"/>
    </ligand>
</feature>
<keyword evidence="6 7" id="KW-0067">ATP-binding</keyword>
<dbReference type="EMBL" id="BONY01000020">
    <property type="protein sequence ID" value="GIH05630.1"/>
    <property type="molecule type" value="Genomic_DNA"/>
</dbReference>
<reference evidence="11" key="1">
    <citation type="submission" date="2021-01" db="EMBL/GenBank/DDBJ databases">
        <title>Whole genome shotgun sequence of Rhizocola hellebori NBRC 109834.</title>
        <authorList>
            <person name="Komaki H."/>
            <person name="Tamura T."/>
        </authorList>
    </citation>
    <scope>NUCLEOTIDE SEQUENCE</scope>
    <source>
        <strain evidence="11">NBRC 109834</strain>
    </source>
</reference>
<gene>
    <name evidence="11" type="ORF">Rhe02_36970</name>
</gene>
<evidence type="ECO:0000256" key="6">
    <source>
        <dbReference type="ARBA" id="ARBA00022840"/>
    </source>
</evidence>
<feature type="region of interest" description="Disordered" evidence="8">
    <location>
        <begin position="270"/>
        <end position="294"/>
    </location>
</feature>
<evidence type="ECO:0000256" key="4">
    <source>
        <dbReference type="ARBA" id="ARBA00022741"/>
    </source>
</evidence>
<evidence type="ECO:0000256" key="9">
    <source>
        <dbReference type="SAM" id="Phobius"/>
    </source>
</evidence>
<dbReference type="PANTHER" id="PTHR43289:SF6">
    <property type="entry name" value="SERINE_THREONINE-PROTEIN KINASE NEKL-3"/>
    <property type="match status" value="1"/>
</dbReference>
<dbReference type="EC" id="2.7.11.1" evidence="1"/>
<keyword evidence="12" id="KW-1185">Reference proteome</keyword>
<dbReference type="InterPro" id="IPR000719">
    <property type="entry name" value="Prot_kinase_dom"/>
</dbReference>
<protein>
    <recommendedName>
        <fullName evidence="1">non-specific serine/threonine protein kinase</fullName>
        <ecNumber evidence="1">2.7.11.1</ecNumber>
    </recommendedName>
</protein>
<name>A0A8J3Q9Q0_9ACTN</name>
<dbReference type="Gene3D" id="1.10.510.10">
    <property type="entry name" value="Transferase(Phosphotransferase) domain 1"/>
    <property type="match status" value="1"/>
</dbReference>
<evidence type="ECO:0000256" key="5">
    <source>
        <dbReference type="ARBA" id="ARBA00022777"/>
    </source>
</evidence>
<accession>A0A8J3Q9Q0</accession>
<dbReference type="Gene3D" id="3.30.200.20">
    <property type="entry name" value="Phosphorylase Kinase, domain 1"/>
    <property type="match status" value="1"/>
</dbReference>
<dbReference type="PROSITE" id="PS00107">
    <property type="entry name" value="PROTEIN_KINASE_ATP"/>
    <property type="match status" value="1"/>
</dbReference>
<dbReference type="InterPro" id="IPR008271">
    <property type="entry name" value="Ser/Thr_kinase_AS"/>
</dbReference>
<evidence type="ECO:0000256" key="7">
    <source>
        <dbReference type="PROSITE-ProRule" id="PRU10141"/>
    </source>
</evidence>
<feature type="transmembrane region" description="Helical" evidence="9">
    <location>
        <begin position="299"/>
        <end position="317"/>
    </location>
</feature>
<keyword evidence="2" id="KW-0723">Serine/threonine-protein kinase</keyword>
<evidence type="ECO:0000256" key="8">
    <source>
        <dbReference type="SAM" id="MobiDB-lite"/>
    </source>
</evidence>
<evidence type="ECO:0000313" key="11">
    <source>
        <dbReference type="EMBL" id="GIH05630.1"/>
    </source>
</evidence>
<dbReference type="InterPro" id="IPR011009">
    <property type="entry name" value="Kinase-like_dom_sf"/>
</dbReference>
<dbReference type="RefSeq" id="WP_203909471.1">
    <property type="nucleotide sequence ID" value="NZ_BONY01000020.1"/>
</dbReference>
<evidence type="ECO:0000256" key="2">
    <source>
        <dbReference type="ARBA" id="ARBA00022527"/>
    </source>
</evidence>
<dbReference type="GO" id="GO:0004674">
    <property type="term" value="F:protein serine/threonine kinase activity"/>
    <property type="evidence" value="ECO:0007669"/>
    <property type="project" value="UniProtKB-KW"/>
</dbReference>
<keyword evidence="9" id="KW-0812">Transmembrane</keyword>
<dbReference type="SUPFAM" id="SSF56112">
    <property type="entry name" value="Protein kinase-like (PK-like)"/>
    <property type="match status" value="1"/>
</dbReference>
<evidence type="ECO:0000259" key="10">
    <source>
        <dbReference type="PROSITE" id="PS50011"/>
    </source>
</evidence>
<dbReference type="GO" id="GO:0005524">
    <property type="term" value="F:ATP binding"/>
    <property type="evidence" value="ECO:0007669"/>
    <property type="project" value="UniProtKB-UniRule"/>
</dbReference>
<dbReference type="AlphaFoldDB" id="A0A8J3Q9Q0"/>
<sequence>MSTAQSLLVADRYRLLHPLGQGGMGRVWRARDEVLNRDVAIKELVPPPGLTTAERGEMQARSMREARAVAQLNHPHVVRVFDVVEVGKGDPWIVMEYLPGKSLHEAMSDGDDLSPQRVAGIGLEILQALSAAHEVGVVHRDVKPGNVLLTQDGRAVLTDFGIATMPGDPFVTRTGLLIGSPAYLAPERARDGKTSKASDLWSLGATLYAATEGKPPFGRASTMETLTALATEPIPPPRRSGPLTPVLMGLLEKNPGRRLDSATAQRMLREAMAPPRAKATRALPTSPPRRASPGTSRKWLWALVLLLALGAVVLFLLDRSSSRDQGAASSPSAQPSANQSVQPSVKPAPTGFQLPAGWQWRDDGNGFKVPVPDGWQFSRDGDGRAQWQDKATGRLLLIEQSRTPKPDPVQDWRNNEAARRNGYRNYQRIRLEPVSYWDKAADWEFTYTLGNTPVHVLNRGFITAPDQAYSIYWRTPAATWDADRDELQIILDGFIPARS</sequence>
<keyword evidence="4 7" id="KW-0547">Nucleotide-binding</keyword>
<keyword evidence="9" id="KW-0472">Membrane</keyword>
<dbReference type="SMART" id="SM00220">
    <property type="entry name" value="S_TKc"/>
    <property type="match status" value="1"/>
</dbReference>
<proteinExistence type="predicted"/>
<feature type="domain" description="Protein kinase" evidence="10">
    <location>
        <begin position="13"/>
        <end position="272"/>
    </location>
</feature>
<evidence type="ECO:0000256" key="3">
    <source>
        <dbReference type="ARBA" id="ARBA00022679"/>
    </source>
</evidence>
<dbReference type="PROSITE" id="PS50011">
    <property type="entry name" value="PROTEIN_KINASE_DOM"/>
    <property type="match status" value="1"/>
</dbReference>
<keyword evidence="3" id="KW-0808">Transferase</keyword>
<comment type="caution">
    <text evidence="11">The sequence shown here is derived from an EMBL/GenBank/DDBJ whole genome shotgun (WGS) entry which is preliminary data.</text>
</comment>
<organism evidence="11 12">
    <name type="scientific">Rhizocola hellebori</name>
    <dbReference type="NCBI Taxonomy" id="1392758"/>
    <lineage>
        <taxon>Bacteria</taxon>
        <taxon>Bacillati</taxon>
        <taxon>Actinomycetota</taxon>
        <taxon>Actinomycetes</taxon>
        <taxon>Micromonosporales</taxon>
        <taxon>Micromonosporaceae</taxon>
        <taxon>Rhizocola</taxon>
    </lineage>
</organism>
<evidence type="ECO:0000313" key="12">
    <source>
        <dbReference type="Proteomes" id="UP000612899"/>
    </source>
</evidence>
<dbReference type="InterPro" id="IPR017441">
    <property type="entry name" value="Protein_kinase_ATP_BS"/>
</dbReference>
<dbReference type="Pfam" id="PF00069">
    <property type="entry name" value="Pkinase"/>
    <property type="match status" value="1"/>
</dbReference>
<feature type="region of interest" description="Disordered" evidence="8">
    <location>
        <begin position="323"/>
        <end position="357"/>
    </location>
</feature>
<evidence type="ECO:0000256" key="1">
    <source>
        <dbReference type="ARBA" id="ARBA00012513"/>
    </source>
</evidence>
<keyword evidence="9" id="KW-1133">Transmembrane helix</keyword>
<dbReference type="CDD" id="cd14014">
    <property type="entry name" value="STKc_PknB_like"/>
    <property type="match status" value="1"/>
</dbReference>